<feature type="binding site" evidence="5">
    <location>
        <position position="122"/>
    </location>
    <ligand>
        <name>isopentenyl diphosphate</name>
        <dbReference type="ChEBI" id="CHEBI:128769"/>
    </ligand>
</feature>
<feature type="binding site" evidence="5">
    <location>
        <position position="262"/>
    </location>
    <ligand>
        <name>isopentenyl diphosphate</name>
        <dbReference type="ChEBI" id="CHEBI:128769"/>
    </ligand>
</feature>
<dbReference type="OrthoDB" id="9804068at2"/>
<sequence length="284" mass="30095">MEIIIASRAGACYGVQRALNLAQKAAQSGGDVQTLGSLIHNPQVVAELAASGVEAVSKPEELTASRAIIRSHGVTPQVREGIEQAGADIIDATCPHVLRAQQAARDLALEGRLVIVVGEESHPEVEGLRAWAEQAGGQVVVAATPDDVPSQIDGSVGIVVQTTQRREKLDAIIDVLKSRGIEAEIRDTICSATSTRQEAAAELASQVDVMVVIGGHNSSNTTRLFEICRARSPQAFHIESPDELQAIDFKGAQRVGVTAGASTPEDQIESVIERLRSFAESQEE</sequence>
<comment type="pathway">
    <text evidence="5">Isoprenoid biosynthesis; isopentenyl diphosphate biosynthesis via DXP pathway; isopentenyl diphosphate from 1-deoxy-D-xylulose 5-phosphate: step 6/6.</text>
</comment>
<dbReference type="EC" id="1.17.7.4" evidence="5"/>
<feature type="binding site" evidence="5">
    <location>
        <position position="72"/>
    </location>
    <ligand>
        <name>isopentenyl diphosphate</name>
        <dbReference type="ChEBI" id="CHEBI:128769"/>
    </ligand>
</feature>
<dbReference type="InterPro" id="IPR003451">
    <property type="entry name" value="LytB/IspH"/>
</dbReference>
<feature type="binding site" evidence="5">
    <location>
        <position position="122"/>
    </location>
    <ligand>
        <name>(2E)-4-hydroxy-3-methylbut-2-enyl diphosphate</name>
        <dbReference type="ChEBI" id="CHEBI:128753"/>
    </ligand>
</feature>
<comment type="catalytic activity">
    <reaction evidence="5">
        <text>isopentenyl diphosphate + 2 oxidized [2Fe-2S]-[ferredoxin] + H2O = (2E)-4-hydroxy-3-methylbut-2-enyl diphosphate + 2 reduced [2Fe-2S]-[ferredoxin] + 2 H(+)</text>
        <dbReference type="Rhea" id="RHEA:24488"/>
        <dbReference type="Rhea" id="RHEA-COMP:10000"/>
        <dbReference type="Rhea" id="RHEA-COMP:10001"/>
        <dbReference type="ChEBI" id="CHEBI:15377"/>
        <dbReference type="ChEBI" id="CHEBI:15378"/>
        <dbReference type="ChEBI" id="CHEBI:33737"/>
        <dbReference type="ChEBI" id="CHEBI:33738"/>
        <dbReference type="ChEBI" id="CHEBI:128753"/>
        <dbReference type="ChEBI" id="CHEBI:128769"/>
        <dbReference type="EC" id="1.17.7.4"/>
    </reaction>
</comment>
<feature type="binding site" evidence="5">
    <location>
        <position position="262"/>
    </location>
    <ligand>
        <name>(2E)-4-hydroxy-3-methylbut-2-enyl diphosphate</name>
        <dbReference type="ChEBI" id="CHEBI:128753"/>
    </ligand>
</feature>
<feature type="binding site" evidence="5">
    <location>
        <position position="162"/>
    </location>
    <ligand>
        <name>(2E)-4-hydroxy-3-methylbut-2-enyl diphosphate</name>
        <dbReference type="ChEBI" id="CHEBI:128753"/>
    </ligand>
</feature>
<feature type="binding site" evidence="5">
    <location>
        <position position="40"/>
    </location>
    <ligand>
        <name>dimethylallyl diphosphate</name>
        <dbReference type="ChEBI" id="CHEBI:57623"/>
    </ligand>
</feature>
<protein>
    <recommendedName>
        <fullName evidence="5">4-hydroxy-3-methylbut-2-enyl diphosphate reductase</fullName>
        <shortName evidence="5">HMBPP reductase</shortName>
        <ecNumber evidence="5">1.17.7.4</ecNumber>
    </recommendedName>
</protein>
<evidence type="ECO:0000313" key="6">
    <source>
        <dbReference type="EMBL" id="ACU94397.1"/>
    </source>
</evidence>
<dbReference type="GO" id="GO:0016114">
    <property type="term" value="P:terpenoid biosynthetic process"/>
    <property type="evidence" value="ECO:0007669"/>
    <property type="project" value="UniProtKB-UniRule"/>
</dbReference>
<reference evidence="6 7" key="1">
    <citation type="journal article" date="2009" name="Stand. Genomic Sci.">
        <title>Complete genome sequence of Cryptobacterium curtum type strain (12-3).</title>
        <authorList>
            <person name="Mavrommatis K."/>
            <person name="Pukall R."/>
            <person name="Rohde C."/>
            <person name="Chen F."/>
            <person name="Sims D."/>
            <person name="Brettin T."/>
            <person name="Kuske C."/>
            <person name="Detter J.C."/>
            <person name="Han C."/>
            <person name="Lapidus A."/>
            <person name="Copeland A."/>
            <person name="Glavina Del Rio T."/>
            <person name="Nolan M."/>
            <person name="Lucas S."/>
            <person name="Tice H."/>
            <person name="Cheng J.F."/>
            <person name="Bruce D."/>
            <person name="Goodwin L."/>
            <person name="Pitluck S."/>
            <person name="Ovchinnikova G."/>
            <person name="Pati A."/>
            <person name="Ivanova N."/>
            <person name="Chen A."/>
            <person name="Palaniappan K."/>
            <person name="Chain P."/>
            <person name="D'haeseleer P."/>
            <person name="Goker M."/>
            <person name="Bristow J."/>
            <person name="Eisen J.A."/>
            <person name="Markowitz V."/>
            <person name="Hugenholtz P."/>
            <person name="Rohde M."/>
            <person name="Klenk H.P."/>
            <person name="Kyrpides N.C."/>
        </authorList>
    </citation>
    <scope>NUCLEOTIDE SEQUENCE [LARGE SCALE GENOMIC DNA]</scope>
    <source>
        <strain evidence="7">ATCC 700683 / DSM 15641 / 12-3</strain>
    </source>
</reference>
<evidence type="ECO:0000256" key="2">
    <source>
        <dbReference type="ARBA" id="ARBA00022723"/>
    </source>
</evidence>
<feature type="binding site" evidence="5">
    <location>
        <position position="122"/>
    </location>
    <ligand>
        <name>dimethylallyl diphosphate</name>
        <dbReference type="ChEBI" id="CHEBI:57623"/>
    </ligand>
</feature>
<keyword evidence="7" id="KW-1185">Reference proteome</keyword>
<comment type="function">
    <text evidence="5">Catalyzes the conversion of 1-hydroxy-2-methyl-2-(E)-butenyl 4-diphosphate (HMBPP) into a mixture of isopentenyl diphosphate (IPP) and dimethylallyl diphosphate (DMAPP). Acts in the terminal step of the DOXP/MEP pathway for isoprenoid precursor biosynthesis.</text>
</comment>
<feature type="binding site" evidence="5">
    <location>
        <position position="40"/>
    </location>
    <ligand>
        <name>isopentenyl diphosphate</name>
        <dbReference type="ChEBI" id="CHEBI:128769"/>
    </ligand>
</feature>
<evidence type="ECO:0000256" key="1">
    <source>
        <dbReference type="ARBA" id="ARBA00022485"/>
    </source>
</evidence>
<feature type="binding site" evidence="5">
    <location>
        <position position="220"/>
    </location>
    <ligand>
        <name>dimethylallyl diphosphate</name>
        <dbReference type="ChEBI" id="CHEBI:57623"/>
    </ligand>
</feature>
<name>C7MNA7_CRYCD</name>
<dbReference type="eggNOG" id="COG0761">
    <property type="taxonomic scope" value="Bacteria"/>
</dbReference>
<comment type="cofactor">
    <cofactor evidence="5">
        <name>[4Fe-4S] cluster</name>
        <dbReference type="ChEBI" id="CHEBI:49883"/>
    </cofactor>
    <text evidence="5">Binds 1 [4Fe-4S] cluster per subunit.</text>
</comment>
<feature type="binding site" evidence="5">
    <location>
        <position position="262"/>
    </location>
    <ligand>
        <name>dimethylallyl diphosphate</name>
        <dbReference type="ChEBI" id="CHEBI:57623"/>
    </ligand>
</feature>
<evidence type="ECO:0000313" key="7">
    <source>
        <dbReference type="Proteomes" id="UP000000954"/>
    </source>
</evidence>
<evidence type="ECO:0000256" key="5">
    <source>
        <dbReference type="HAMAP-Rule" id="MF_00191"/>
    </source>
</evidence>
<dbReference type="UniPathway" id="UPA00059">
    <property type="reaction ID" value="UER00105"/>
</dbReference>
<evidence type="ECO:0000256" key="4">
    <source>
        <dbReference type="ARBA" id="ARBA00023014"/>
    </source>
</evidence>
<dbReference type="GO" id="GO:0019288">
    <property type="term" value="P:isopentenyl diphosphate biosynthetic process, methylerythritol 4-phosphate pathway"/>
    <property type="evidence" value="ECO:0007669"/>
    <property type="project" value="UniProtKB-UniRule"/>
</dbReference>
<dbReference type="Gene3D" id="3.40.1010.20">
    <property type="entry name" value="4-hydroxy-3-methylbut-2-enyl diphosphate reductase, catalytic domain"/>
    <property type="match status" value="2"/>
</dbReference>
<dbReference type="Proteomes" id="UP000000954">
    <property type="component" value="Chromosome"/>
</dbReference>
<dbReference type="KEGG" id="ccu:Ccur_06870"/>
<dbReference type="GO" id="GO:0050992">
    <property type="term" value="P:dimethylallyl diphosphate biosynthetic process"/>
    <property type="evidence" value="ECO:0007669"/>
    <property type="project" value="UniProtKB-UniRule"/>
</dbReference>
<keyword evidence="3 5" id="KW-0408">Iron</keyword>
<dbReference type="PANTHER" id="PTHR30426">
    <property type="entry name" value="4-HYDROXY-3-METHYLBUT-2-ENYL DIPHOSPHATE REDUCTASE"/>
    <property type="match status" value="1"/>
</dbReference>
<dbReference type="CDD" id="cd13944">
    <property type="entry name" value="lytB_ispH"/>
    <property type="match status" value="1"/>
</dbReference>
<proteinExistence type="inferred from homology"/>
<dbReference type="HAMAP" id="MF_00191">
    <property type="entry name" value="IspH"/>
    <property type="match status" value="1"/>
</dbReference>
<dbReference type="PANTHER" id="PTHR30426:SF0">
    <property type="entry name" value="4-HYDROXY-3-METHYLBUT-2-ENYL DIPHOSPHATE REDUCTASE"/>
    <property type="match status" value="1"/>
</dbReference>
<feature type="active site" description="Proton donor" evidence="5">
    <location>
        <position position="124"/>
    </location>
</feature>
<accession>C7MNA7</accession>
<dbReference type="UniPathway" id="UPA00056">
    <property type="reaction ID" value="UER00097"/>
</dbReference>
<dbReference type="RefSeq" id="WP_012803085.1">
    <property type="nucleotide sequence ID" value="NC_013170.1"/>
</dbReference>
<dbReference type="GO" id="GO:0046872">
    <property type="term" value="F:metal ion binding"/>
    <property type="evidence" value="ECO:0007669"/>
    <property type="project" value="UniProtKB-KW"/>
</dbReference>
<comment type="similarity">
    <text evidence="5">Belongs to the IspH family.</text>
</comment>
<dbReference type="EMBL" id="CP001682">
    <property type="protein sequence ID" value="ACU94397.1"/>
    <property type="molecule type" value="Genomic_DNA"/>
</dbReference>
<feature type="binding site" evidence="5">
    <location>
        <position position="219"/>
    </location>
    <ligand>
        <name>isopentenyl diphosphate</name>
        <dbReference type="ChEBI" id="CHEBI:128769"/>
    </ligand>
</feature>
<feature type="binding site" evidence="5">
    <location>
        <position position="12"/>
    </location>
    <ligand>
        <name>[4Fe-4S] cluster</name>
        <dbReference type="ChEBI" id="CHEBI:49883"/>
    </ligand>
</feature>
<feature type="binding site" evidence="5">
    <location>
        <position position="219"/>
    </location>
    <ligand>
        <name>dimethylallyl diphosphate</name>
        <dbReference type="ChEBI" id="CHEBI:57623"/>
    </ligand>
</feature>
<dbReference type="GO" id="GO:0051539">
    <property type="term" value="F:4 iron, 4 sulfur cluster binding"/>
    <property type="evidence" value="ECO:0007669"/>
    <property type="project" value="UniProtKB-UniRule"/>
</dbReference>
<comment type="catalytic activity">
    <reaction evidence="5">
        <text>dimethylallyl diphosphate + 2 oxidized [2Fe-2S]-[ferredoxin] + H2O = (2E)-4-hydroxy-3-methylbut-2-enyl diphosphate + 2 reduced [2Fe-2S]-[ferredoxin] + 2 H(+)</text>
        <dbReference type="Rhea" id="RHEA:24825"/>
        <dbReference type="Rhea" id="RHEA-COMP:10000"/>
        <dbReference type="Rhea" id="RHEA-COMP:10001"/>
        <dbReference type="ChEBI" id="CHEBI:15377"/>
        <dbReference type="ChEBI" id="CHEBI:15378"/>
        <dbReference type="ChEBI" id="CHEBI:33737"/>
        <dbReference type="ChEBI" id="CHEBI:33738"/>
        <dbReference type="ChEBI" id="CHEBI:57623"/>
        <dbReference type="ChEBI" id="CHEBI:128753"/>
        <dbReference type="EC" id="1.17.7.4"/>
    </reaction>
</comment>
<keyword evidence="5" id="KW-0560">Oxidoreductase</keyword>
<feature type="binding site" evidence="5">
    <location>
        <position position="190"/>
    </location>
    <ligand>
        <name>[4Fe-4S] cluster</name>
        <dbReference type="ChEBI" id="CHEBI:49883"/>
    </ligand>
</feature>
<feature type="binding site" evidence="5">
    <location>
        <position position="220"/>
    </location>
    <ligand>
        <name>(2E)-4-hydroxy-3-methylbut-2-enyl diphosphate</name>
        <dbReference type="ChEBI" id="CHEBI:128753"/>
    </ligand>
</feature>
<comment type="pathway">
    <text evidence="5">Isoprenoid biosynthesis; dimethylallyl diphosphate biosynthesis; dimethylallyl diphosphate from (2E)-4-hydroxy-3-methylbutenyl diphosphate: step 1/1.</text>
</comment>
<evidence type="ECO:0000256" key="3">
    <source>
        <dbReference type="ARBA" id="ARBA00023004"/>
    </source>
</evidence>
<dbReference type="HOGENOM" id="CLU_027486_0_1_11"/>
<dbReference type="AlphaFoldDB" id="C7MNA7"/>
<feature type="binding site" evidence="5">
    <location>
        <position position="40"/>
    </location>
    <ligand>
        <name>(2E)-4-hydroxy-3-methylbut-2-enyl diphosphate</name>
        <dbReference type="ChEBI" id="CHEBI:128753"/>
    </ligand>
</feature>
<dbReference type="Pfam" id="PF02401">
    <property type="entry name" value="LYTB"/>
    <property type="match status" value="1"/>
</dbReference>
<feature type="binding site" evidence="5">
    <location>
        <position position="72"/>
    </location>
    <ligand>
        <name>(2E)-4-hydroxy-3-methylbut-2-enyl diphosphate</name>
        <dbReference type="ChEBI" id="CHEBI:128753"/>
    </ligand>
</feature>
<keyword evidence="4 5" id="KW-0411">Iron-sulfur</keyword>
<feature type="binding site" evidence="5">
    <location>
        <position position="218"/>
    </location>
    <ligand>
        <name>isopentenyl diphosphate</name>
        <dbReference type="ChEBI" id="CHEBI:128769"/>
    </ligand>
</feature>
<dbReference type="Gene3D" id="3.40.50.11270">
    <property type="match status" value="1"/>
</dbReference>
<dbReference type="NCBIfam" id="TIGR00216">
    <property type="entry name" value="ispH_lytB"/>
    <property type="match status" value="1"/>
</dbReference>
<feature type="binding site" evidence="5">
    <location>
        <position position="218"/>
    </location>
    <ligand>
        <name>dimethylallyl diphosphate</name>
        <dbReference type="ChEBI" id="CHEBI:57623"/>
    </ligand>
</feature>
<gene>
    <name evidence="5" type="primary">ispH</name>
    <name evidence="6" type="ordered locus">Ccur_06870</name>
</gene>
<feature type="binding site" evidence="5">
    <location>
        <position position="94"/>
    </location>
    <ligand>
        <name>[4Fe-4S] cluster</name>
        <dbReference type="ChEBI" id="CHEBI:49883"/>
    </ligand>
</feature>
<keyword evidence="5" id="KW-0414">Isoprene biosynthesis</keyword>
<feature type="binding site" evidence="5">
    <location>
        <position position="219"/>
    </location>
    <ligand>
        <name>(2E)-4-hydroxy-3-methylbut-2-enyl diphosphate</name>
        <dbReference type="ChEBI" id="CHEBI:128753"/>
    </ligand>
</feature>
<keyword evidence="1 5" id="KW-0004">4Fe-4S</keyword>
<dbReference type="STRING" id="469378.Ccur_06870"/>
<feature type="binding site" evidence="5">
    <location>
        <position position="72"/>
    </location>
    <ligand>
        <name>dimethylallyl diphosphate</name>
        <dbReference type="ChEBI" id="CHEBI:57623"/>
    </ligand>
</feature>
<organism evidence="6 7">
    <name type="scientific">Cryptobacterium curtum (strain ATCC 700683 / DSM 15641 / CCUG 43107 / 12-3)</name>
    <dbReference type="NCBI Taxonomy" id="469378"/>
    <lineage>
        <taxon>Bacteria</taxon>
        <taxon>Bacillati</taxon>
        <taxon>Actinomycetota</taxon>
        <taxon>Coriobacteriia</taxon>
        <taxon>Eggerthellales</taxon>
        <taxon>Eggerthellaceae</taxon>
        <taxon>Cryptobacterium</taxon>
    </lineage>
</organism>
<keyword evidence="2 5" id="KW-0479">Metal-binding</keyword>
<dbReference type="GO" id="GO:0051745">
    <property type="term" value="F:4-hydroxy-3-methylbut-2-enyl diphosphate reductase activity"/>
    <property type="evidence" value="ECO:0007669"/>
    <property type="project" value="UniProtKB-UniRule"/>
</dbReference>
<feature type="binding site" evidence="5">
    <location>
        <position position="218"/>
    </location>
    <ligand>
        <name>(2E)-4-hydroxy-3-methylbut-2-enyl diphosphate</name>
        <dbReference type="ChEBI" id="CHEBI:128753"/>
    </ligand>
</feature>
<feature type="binding site" evidence="5">
    <location>
        <position position="220"/>
    </location>
    <ligand>
        <name>isopentenyl diphosphate</name>
        <dbReference type="ChEBI" id="CHEBI:128769"/>
    </ligand>
</feature>